<evidence type="ECO:0000313" key="1">
    <source>
        <dbReference type="EMBL" id="OHV46593.1"/>
    </source>
</evidence>
<dbReference type="OrthoDB" id="9985827at2"/>
<dbReference type="EMBL" id="MAXA01000002">
    <property type="protein sequence ID" value="OHV46593.1"/>
    <property type="molecule type" value="Genomic_DNA"/>
</dbReference>
<organism evidence="1 2">
    <name type="scientific">Parafrankia soli</name>
    <dbReference type="NCBI Taxonomy" id="2599596"/>
    <lineage>
        <taxon>Bacteria</taxon>
        <taxon>Bacillati</taxon>
        <taxon>Actinomycetota</taxon>
        <taxon>Actinomycetes</taxon>
        <taxon>Frankiales</taxon>
        <taxon>Frankiaceae</taxon>
        <taxon>Parafrankia</taxon>
    </lineage>
</organism>
<dbReference type="Proteomes" id="UP000179769">
    <property type="component" value="Unassembled WGS sequence"/>
</dbReference>
<protein>
    <submittedName>
        <fullName evidence="1">Uncharacterized protein</fullName>
    </submittedName>
</protein>
<accession>A0A1S1RIN9</accession>
<dbReference type="AlphaFoldDB" id="A0A1S1RIN9"/>
<dbReference type="RefSeq" id="WP_071059475.1">
    <property type="nucleotide sequence ID" value="NZ_MAXA01000002.1"/>
</dbReference>
<gene>
    <name evidence="1" type="ORF">BBK14_01725</name>
</gene>
<name>A0A1S1RIN9_9ACTN</name>
<keyword evidence="2" id="KW-1185">Reference proteome</keyword>
<reference evidence="2" key="1">
    <citation type="submission" date="2016-07" db="EMBL/GenBank/DDBJ databases">
        <title>Frankia sp. NRRL B-16219 Genome sequencing.</title>
        <authorList>
            <person name="Ghodhbane-Gtari F."/>
            <person name="Swanson E."/>
            <person name="Gueddou A."/>
            <person name="Louati M."/>
            <person name="Nouioui I."/>
            <person name="Hezbri K."/>
            <person name="Abebe-Akele F."/>
            <person name="Simpson S."/>
            <person name="Morris K."/>
            <person name="Thomas K."/>
            <person name="Gtari M."/>
            <person name="Tisa L.S."/>
        </authorList>
    </citation>
    <scope>NUCLEOTIDE SEQUENCE [LARGE SCALE GENOMIC DNA]</scope>
    <source>
        <strain evidence="2">NRRL B-16219</strain>
    </source>
</reference>
<sequence length="140" mass="15276">MIDAMGNRILGAPEPSPEQAGILGRLLERRRVLRAARRAARDAAAVAALHAALREWADGQPDRARFVAALATECRGVWLREAATGRLRRWFLATDHEGMCDLQVHVDLEGLRRAVGRGRVEGAPEDLAGLQRLVDLATPA</sequence>
<comment type="caution">
    <text evidence="1">The sequence shown here is derived from an EMBL/GenBank/DDBJ whole genome shotgun (WGS) entry which is preliminary data.</text>
</comment>
<proteinExistence type="predicted"/>
<evidence type="ECO:0000313" key="2">
    <source>
        <dbReference type="Proteomes" id="UP000179769"/>
    </source>
</evidence>